<dbReference type="RefSeq" id="WP_152575254.1">
    <property type="nucleotide sequence ID" value="NZ_VIKU02000005.1"/>
</dbReference>
<reference evidence="1" key="2">
    <citation type="submission" date="2020-03" db="EMBL/GenBank/DDBJ databases">
        <title>Flavobacteriaceae bacterium strain TP-CH-4, a member of the family Flavobacteriaceae isolated from a deep-sea seamount.</title>
        <authorList>
            <person name="Zhang D.-C."/>
        </authorList>
    </citation>
    <scope>NUCLEOTIDE SEQUENCE</scope>
    <source>
        <strain evidence="1">TP-CH-4</strain>
    </source>
</reference>
<proteinExistence type="predicted"/>
<evidence type="ECO:0000313" key="2">
    <source>
        <dbReference type="Proteomes" id="UP000707206"/>
    </source>
</evidence>
<keyword evidence="2" id="KW-1185">Reference proteome</keyword>
<dbReference type="EMBL" id="VIKU02000005">
    <property type="protein sequence ID" value="NHF60748.1"/>
    <property type="molecule type" value="Genomic_DNA"/>
</dbReference>
<dbReference type="Proteomes" id="UP000707206">
    <property type="component" value="Unassembled WGS sequence"/>
</dbReference>
<sequence>MKRPILALLMIILLSLGCTDRDDELDTIQIRVKNNNDFVYQRVTVGGAENVYENIGPGDYSEYLIYDQAYRYASINIEGNGQTYTLQPIDFVGETPLGIGFYTYELTANESGTVDLDFIIE</sequence>
<comment type="caution">
    <text evidence="1">The sequence shown here is derived from an EMBL/GenBank/DDBJ whole genome shotgun (WGS) entry which is preliminary data.</text>
</comment>
<dbReference type="PROSITE" id="PS51257">
    <property type="entry name" value="PROKAR_LIPOPROTEIN"/>
    <property type="match status" value="1"/>
</dbReference>
<accession>A0A967AX31</accession>
<name>A0A967AX31_9FLAO</name>
<gene>
    <name evidence="1" type="ORF">FK220_015445</name>
</gene>
<reference evidence="1" key="1">
    <citation type="submission" date="2019-07" db="EMBL/GenBank/DDBJ databases">
        <authorList>
            <person name="De-Chao Zhang Q."/>
        </authorList>
    </citation>
    <scope>NUCLEOTIDE SEQUENCE</scope>
    <source>
        <strain evidence="1">TP-CH-4</strain>
    </source>
</reference>
<protein>
    <submittedName>
        <fullName evidence="1">Uncharacterized protein</fullName>
    </submittedName>
</protein>
<organism evidence="1 2">
    <name type="scientific">Pelagihabitans pacificus</name>
    <dbReference type="NCBI Taxonomy" id="2696054"/>
    <lineage>
        <taxon>Bacteria</taxon>
        <taxon>Pseudomonadati</taxon>
        <taxon>Bacteroidota</taxon>
        <taxon>Flavobacteriia</taxon>
        <taxon>Flavobacteriales</taxon>
        <taxon>Flavobacteriaceae</taxon>
        <taxon>Pelagihabitans</taxon>
    </lineage>
</organism>
<dbReference type="AlphaFoldDB" id="A0A967AX31"/>
<evidence type="ECO:0000313" key="1">
    <source>
        <dbReference type="EMBL" id="NHF60748.1"/>
    </source>
</evidence>